<dbReference type="GeneID" id="93584037"/>
<comment type="caution">
    <text evidence="6">The sequence shown here is derived from an EMBL/GenBank/DDBJ whole genome shotgun (WGS) entry which is preliminary data.</text>
</comment>
<dbReference type="PROSITE" id="PS50088">
    <property type="entry name" value="ANK_REPEAT"/>
    <property type="match status" value="1"/>
</dbReference>
<feature type="compositionally biased region" description="Basic and acidic residues" evidence="4">
    <location>
        <begin position="161"/>
        <end position="172"/>
    </location>
</feature>
<accession>A0A437A8M0</accession>
<feature type="compositionally biased region" description="Low complexity" evidence="4">
    <location>
        <begin position="147"/>
        <end position="160"/>
    </location>
</feature>
<keyword evidence="2 3" id="KW-0040">ANK repeat</keyword>
<reference evidence="6 7" key="1">
    <citation type="submission" date="2019-01" db="EMBL/GenBank/DDBJ databases">
        <title>Intercellular communication is required for trap formation in the nematode-trapping fungus Duddingtonia flagrans.</title>
        <authorList>
            <person name="Youssar L."/>
            <person name="Wernet V."/>
            <person name="Hensel N."/>
            <person name="Hildebrandt H.-G."/>
            <person name="Fischer R."/>
        </authorList>
    </citation>
    <scope>NUCLEOTIDE SEQUENCE [LARGE SCALE GENOMIC DNA]</scope>
    <source>
        <strain evidence="6 7">CBS H-5679</strain>
    </source>
</reference>
<dbReference type="PANTHER" id="PTHR24198">
    <property type="entry name" value="ANKYRIN REPEAT AND PROTEIN KINASE DOMAIN-CONTAINING PROTEIN"/>
    <property type="match status" value="1"/>
</dbReference>
<evidence type="ECO:0000256" key="4">
    <source>
        <dbReference type="SAM" id="MobiDB-lite"/>
    </source>
</evidence>
<gene>
    <name evidence="6" type="ORF">DFL_001726</name>
</gene>
<dbReference type="Proteomes" id="UP000283090">
    <property type="component" value="Unassembled WGS sequence"/>
</dbReference>
<sequence length="1179" mass="134044">MSSEAPKRRAKVPPRPPKIDDATWERHKDRIRFLYIDQEPPLTLKQVRETLVREEGFEATQAQYYHRITVVWKLKKRISWKDSDHIDAERKKRRAEGKETVIKVAGRVVHEDEYKPKKPRYLDTVERLRRKFAEHDSLQGYVPKGIELSTPSPLQSQSPTESHDHEIIRSEESTASIPVLSTSSYPASPTFSEDLVRWLNSANILVGANSPVPPTYSEFGAWADWLNLTNNTLLPSPSMPNSPRVSIRSRGFSPITHIPVLSTSNYPASPTFSENFGHWLNLTSPSTPNSLRLSIRGRGFSPITHEIFLPLVFQSSLRHIAPTMRFEEMFETQFSLLLNEPPSYLFANSDSDSILRVILSPEPIEDPETWATKIPRGGKGLSHFRQRQCMDLLLKSGLLREHTRTLEMILTIKESTETNSYPEPSASSEISDNPEAFKLIIINFAIELFYSAARTGDIEILKFLAHLGTLKESRDKTFDPDLVGVTAAQFAIEYQQNAATSFLLRQNINVNRAPVSELSPSLLWTAVLVSSPNLVSQLIDQGANDRRVSENSKKIDSITFARYKGKLVDDGLAWTSNHKIGGILNARTALGLSVSTHNFACFQILAEKHAQKDCHFSGNGAQEPILHLAIMRPNHLMMKNILEHPVYSGRIDEEVVEIINDEHFPHTALSEAIWNEDIETIKILLEYGADPRNVSLEHFVEFEDTGTTGADLGYLLQSKRDAFRRLECHGLSRVIGRIEELISQKKTWDTLFFDPSDEHGAEDIAIDDTEITWTYRFPKHTKEVMPTAQKVIDAMWDDDFHREPNKYFIRMCRDFLTSMELALGFFENIEIHVRAENSLRSSCITIEFLGILFNGRDTTHFISKLREAFDEKLIYGLRIFSYSKSFRNIIKYTLPTLRNCGRGDSMNFVRKMIEEYGHTPKRTINDPFVRKLDRFCFKSRRNDDGEIDYRHEYDDSKAERLLLNLKDQFDKQAQGEELQDILHWSRCVLDESLRKRLCDITVSHLSDLDPQQVACLLKLALHGDFSETVELVLDRQSSLEITTDIIWEATSFSSEKAFTRVLDHYVAGHQPTGAGLEIPLLLAIVHGQLYKIVKILPNADVNHQFGSNLTAIEVAAMLGRLDIAAVLLEAGASRNLGKAQKIAFRRGHFILQKIINQAIEARNISIDSDTESGPSESDG</sequence>
<evidence type="ECO:0000259" key="5">
    <source>
        <dbReference type="Pfam" id="PF14420"/>
    </source>
</evidence>
<dbReference type="STRING" id="97331.A0A437A8M0"/>
<dbReference type="InterPro" id="IPR002110">
    <property type="entry name" value="Ankyrin_rpt"/>
</dbReference>
<keyword evidence="1" id="KW-0677">Repeat</keyword>
<dbReference type="InterPro" id="IPR036770">
    <property type="entry name" value="Ankyrin_rpt-contain_sf"/>
</dbReference>
<evidence type="ECO:0000256" key="1">
    <source>
        <dbReference type="ARBA" id="ARBA00022737"/>
    </source>
</evidence>
<feature type="region of interest" description="Disordered" evidence="4">
    <location>
        <begin position="1"/>
        <end position="21"/>
    </location>
</feature>
<name>A0A437A8M0_ARTFL</name>
<dbReference type="Gene3D" id="1.25.40.20">
    <property type="entry name" value="Ankyrin repeat-containing domain"/>
    <property type="match status" value="3"/>
</dbReference>
<protein>
    <recommendedName>
        <fullName evidence="5">Clr5 domain-containing protein</fullName>
    </recommendedName>
</protein>
<dbReference type="PANTHER" id="PTHR24198:SF165">
    <property type="entry name" value="ANKYRIN REPEAT-CONTAINING PROTEIN-RELATED"/>
    <property type="match status" value="1"/>
</dbReference>
<dbReference type="RefSeq" id="XP_067493036.1">
    <property type="nucleotide sequence ID" value="XM_067630388.1"/>
</dbReference>
<dbReference type="AlphaFoldDB" id="A0A437A8M0"/>
<evidence type="ECO:0000313" key="6">
    <source>
        <dbReference type="EMBL" id="RVD87492.1"/>
    </source>
</evidence>
<keyword evidence="7" id="KW-1185">Reference proteome</keyword>
<feature type="region of interest" description="Disordered" evidence="4">
    <location>
        <begin position="143"/>
        <end position="173"/>
    </location>
</feature>
<feature type="repeat" description="ANK" evidence="3">
    <location>
        <begin position="1107"/>
        <end position="1139"/>
    </location>
</feature>
<organism evidence="6 7">
    <name type="scientific">Arthrobotrys flagrans</name>
    <name type="common">Nematode-trapping fungus</name>
    <name type="synonym">Trichothecium flagrans</name>
    <dbReference type="NCBI Taxonomy" id="97331"/>
    <lineage>
        <taxon>Eukaryota</taxon>
        <taxon>Fungi</taxon>
        <taxon>Dikarya</taxon>
        <taxon>Ascomycota</taxon>
        <taxon>Pezizomycotina</taxon>
        <taxon>Orbiliomycetes</taxon>
        <taxon>Orbiliales</taxon>
        <taxon>Orbiliaceae</taxon>
        <taxon>Arthrobotrys</taxon>
    </lineage>
</organism>
<dbReference type="SUPFAM" id="SSF48403">
    <property type="entry name" value="Ankyrin repeat"/>
    <property type="match status" value="1"/>
</dbReference>
<dbReference type="OrthoDB" id="539213at2759"/>
<feature type="domain" description="Clr5" evidence="5">
    <location>
        <begin position="21"/>
        <end position="76"/>
    </location>
</feature>
<dbReference type="VEuPathDB" id="FungiDB:DFL_001726"/>
<dbReference type="Pfam" id="PF14420">
    <property type="entry name" value="Clr5"/>
    <property type="match status" value="1"/>
</dbReference>
<evidence type="ECO:0000256" key="2">
    <source>
        <dbReference type="ARBA" id="ARBA00023043"/>
    </source>
</evidence>
<dbReference type="InterPro" id="IPR025676">
    <property type="entry name" value="Clr5_dom"/>
</dbReference>
<evidence type="ECO:0000256" key="3">
    <source>
        <dbReference type="PROSITE-ProRule" id="PRU00023"/>
    </source>
</evidence>
<dbReference type="SMART" id="SM00248">
    <property type="entry name" value="ANK"/>
    <property type="match status" value="7"/>
</dbReference>
<evidence type="ECO:0000313" key="7">
    <source>
        <dbReference type="Proteomes" id="UP000283090"/>
    </source>
</evidence>
<proteinExistence type="predicted"/>
<dbReference type="EMBL" id="SAEB01000003">
    <property type="protein sequence ID" value="RVD87492.1"/>
    <property type="molecule type" value="Genomic_DNA"/>
</dbReference>